<proteinExistence type="predicted"/>
<evidence type="ECO:0000313" key="2">
    <source>
        <dbReference type="Proteomes" id="UP000308600"/>
    </source>
</evidence>
<reference evidence="1 2" key="1">
    <citation type="journal article" date="2019" name="Nat. Ecol. Evol.">
        <title>Megaphylogeny resolves global patterns of mushroom evolution.</title>
        <authorList>
            <person name="Varga T."/>
            <person name="Krizsan K."/>
            <person name="Foldi C."/>
            <person name="Dima B."/>
            <person name="Sanchez-Garcia M."/>
            <person name="Sanchez-Ramirez S."/>
            <person name="Szollosi G.J."/>
            <person name="Szarkandi J.G."/>
            <person name="Papp V."/>
            <person name="Albert L."/>
            <person name="Andreopoulos W."/>
            <person name="Angelini C."/>
            <person name="Antonin V."/>
            <person name="Barry K.W."/>
            <person name="Bougher N.L."/>
            <person name="Buchanan P."/>
            <person name="Buyck B."/>
            <person name="Bense V."/>
            <person name="Catcheside P."/>
            <person name="Chovatia M."/>
            <person name="Cooper J."/>
            <person name="Damon W."/>
            <person name="Desjardin D."/>
            <person name="Finy P."/>
            <person name="Geml J."/>
            <person name="Haridas S."/>
            <person name="Hughes K."/>
            <person name="Justo A."/>
            <person name="Karasinski D."/>
            <person name="Kautmanova I."/>
            <person name="Kiss B."/>
            <person name="Kocsube S."/>
            <person name="Kotiranta H."/>
            <person name="LaButti K.M."/>
            <person name="Lechner B.E."/>
            <person name="Liimatainen K."/>
            <person name="Lipzen A."/>
            <person name="Lukacs Z."/>
            <person name="Mihaltcheva S."/>
            <person name="Morgado L.N."/>
            <person name="Niskanen T."/>
            <person name="Noordeloos M.E."/>
            <person name="Ohm R.A."/>
            <person name="Ortiz-Santana B."/>
            <person name="Ovrebo C."/>
            <person name="Racz N."/>
            <person name="Riley R."/>
            <person name="Savchenko A."/>
            <person name="Shiryaev A."/>
            <person name="Soop K."/>
            <person name="Spirin V."/>
            <person name="Szebenyi C."/>
            <person name="Tomsovsky M."/>
            <person name="Tulloss R.E."/>
            <person name="Uehling J."/>
            <person name="Grigoriev I.V."/>
            <person name="Vagvolgyi C."/>
            <person name="Papp T."/>
            <person name="Martin F.M."/>
            <person name="Miettinen O."/>
            <person name="Hibbett D.S."/>
            <person name="Nagy L.G."/>
        </authorList>
    </citation>
    <scope>NUCLEOTIDE SEQUENCE [LARGE SCALE GENOMIC DNA]</scope>
    <source>
        <strain evidence="1 2">NL-1719</strain>
    </source>
</reference>
<gene>
    <name evidence="1" type="ORF">BDN72DRAFT_779906</name>
</gene>
<accession>A0ACD3A3C9</accession>
<sequence length="123" mass="14123">MTGASSEPSTSYSFLPGHPFAKSQMIRLLSPDKHVVPNMIGGPLPRKDQGDREYYCKTMLTLLKPWRIGKHLKAVNESWDDAFYNHSFTEQQTYFLKNINIRYECKDKNDDYWAQLSAGSKSG</sequence>
<name>A0ACD3A3C9_9AGAR</name>
<protein>
    <submittedName>
        <fullName evidence="1">Uncharacterized protein</fullName>
    </submittedName>
</protein>
<evidence type="ECO:0000313" key="1">
    <source>
        <dbReference type="EMBL" id="TFK60041.1"/>
    </source>
</evidence>
<feature type="non-terminal residue" evidence="1">
    <location>
        <position position="123"/>
    </location>
</feature>
<dbReference type="EMBL" id="ML208842">
    <property type="protein sequence ID" value="TFK60041.1"/>
    <property type="molecule type" value="Genomic_DNA"/>
</dbReference>
<dbReference type="Proteomes" id="UP000308600">
    <property type="component" value="Unassembled WGS sequence"/>
</dbReference>
<keyword evidence="2" id="KW-1185">Reference proteome</keyword>
<organism evidence="1 2">
    <name type="scientific">Pluteus cervinus</name>
    <dbReference type="NCBI Taxonomy" id="181527"/>
    <lineage>
        <taxon>Eukaryota</taxon>
        <taxon>Fungi</taxon>
        <taxon>Dikarya</taxon>
        <taxon>Basidiomycota</taxon>
        <taxon>Agaricomycotina</taxon>
        <taxon>Agaricomycetes</taxon>
        <taxon>Agaricomycetidae</taxon>
        <taxon>Agaricales</taxon>
        <taxon>Pluteineae</taxon>
        <taxon>Pluteaceae</taxon>
        <taxon>Pluteus</taxon>
    </lineage>
</organism>